<name>A0A640K8P8_LEITA</name>
<sequence>MRSAPRWSLPSSSRRPVVMCGFHKARAAAAPLHRPLREGHRRASTALASLCMRFFICVGHLPFFLTVLLLQPLLNLAASHLGHTPHYSGAPSRFYTTTPLPLTPAPLLAAHSSVFVTPSPSLRRTRRLRRACAMLRVSASCRSVQNMLHDIQAAVESQSAMATSSFAQRRSFLLILSEELRRNSAHIIRANRRDCDLFGQQQQQRGTPSVTIPPTLPSTSAAVSLQLSSSLHGGRAGCAPFLGHPGHRVGDTHGVSVAAGFPAAATPSLNAAEGSGTSSPRRQSALDYVANVSLSGCLDQSGAGVAVAGSGLAASPAGAGLALDETAAGLRVTSTSGNAVPLSPSQRAARVSPASLQRVPTAASGHATRTEAGGGGGHLLITPDNHFLISPLRLDKVHTTIEYLLGQPDPIAIPPSCWLHDSPEGGRQSASSSLRGQSSLETVPGHHSPSPPCAGETHAGRGRCTRRTGQLEVFELSVPLGMIGILSRFRPRISVDAVAMGLFTGNTVLVDGGVSLYYTNMALMSSVRRALTTAGLPPSAVVCVESYDAAHRSTSEWLQLSEYVDLAVVCGPPKLYQFASRYSAIPLMRATGQFSSVYVDQSASFDVTLEVILNSKLQKLGAANAVTTVIVHSGFPRYTELLLALAAEGIVLLGDATAQERVPDCVLELASEEEYQGLSQYGLRDAARTLCVKTVDSLAQALFFIESFGSKQSDCIVATDEEVCATYCRHVDTAVALVNASTRLASGVPLGCGVDLAMSTSKTHCRGPLTVEMMTTRKLVARSLSTHHGALR</sequence>
<feature type="region of interest" description="Disordered" evidence="1">
    <location>
        <begin position="416"/>
        <end position="464"/>
    </location>
</feature>
<dbReference type="PANTHER" id="PTHR11063:SF8">
    <property type="entry name" value="DELTA-1-PYRROLINE-5-CARBOXYLATE SYNTHASE"/>
    <property type="match status" value="1"/>
</dbReference>
<dbReference type="OrthoDB" id="263439at2759"/>
<organism evidence="2 3">
    <name type="scientific">Leishmania tarentolae</name>
    <name type="common">Sauroleishmania tarentolae</name>
    <dbReference type="NCBI Taxonomy" id="5689"/>
    <lineage>
        <taxon>Eukaryota</taxon>
        <taxon>Discoba</taxon>
        <taxon>Euglenozoa</taxon>
        <taxon>Kinetoplastea</taxon>
        <taxon>Metakinetoplastina</taxon>
        <taxon>Trypanosomatida</taxon>
        <taxon>Trypanosomatidae</taxon>
        <taxon>Leishmaniinae</taxon>
        <taxon>Leishmania</taxon>
        <taxon>lizard Leishmania</taxon>
    </lineage>
</organism>
<dbReference type="SUPFAM" id="SSF53720">
    <property type="entry name" value="ALDH-like"/>
    <property type="match status" value="1"/>
</dbReference>
<feature type="region of interest" description="Disordered" evidence="1">
    <location>
        <begin position="335"/>
        <end position="377"/>
    </location>
</feature>
<protein>
    <submittedName>
        <fullName evidence="2">Gamma-glutamyl phosphate reductase-like protein</fullName>
    </submittedName>
</protein>
<dbReference type="InterPro" id="IPR016163">
    <property type="entry name" value="Ald_DH_C"/>
</dbReference>
<gene>
    <name evidence="2" type="ORF">LtaPh_0205500</name>
</gene>
<dbReference type="EMBL" id="BLBS01000002">
    <property type="protein sequence ID" value="GET85495.1"/>
    <property type="molecule type" value="Genomic_DNA"/>
</dbReference>
<feature type="compositionally biased region" description="Polar residues" evidence="1">
    <location>
        <begin position="335"/>
        <end position="346"/>
    </location>
</feature>
<dbReference type="GO" id="GO:0004350">
    <property type="term" value="F:glutamate-5-semialdehyde dehydrogenase activity"/>
    <property type="evidence" value="ECO:0007669"/>
    <property type="project" value="TreeGrafter"/>
</dbReference>
<evidence type="ECO:0000313" key="3">
    <source>
        <dbReference type="Proteomes" id="UP000419144"/>
    </source>
</evidence>
<reference evidence="2" key="1">
    <citation type="submission" date="2019-11" db="EMBL/GenBank/DDBJ databases">
        <title>Leishmania tarentolae CDS.</title>
        <authorList>
            <person name="Goto Y."/>
            <person name="Yamagishi J."/>
        </authorList>
    </citation>
    <scope>NUCLEOTIDE SEQUENCE [LARGE SCALE GENOMIC DNA]</scope>
    <source>
        <strain evidence="2">Parrot Tar II</strain>
    </source>
</reference>
<keyword evidence="3" id="KW-1185">Reference proteome</keyword>
<dbReference type="Gene3D" id="3.40.309.10">
    <property type="entry name" value="Aldehyde Dehydrogenase, Chain A, domain 2"/>
    <property type="match status" value="1"/>
</dbReference>
<proteinExistence type="predicted"/>
<comment type="caution">
    <text evidence="2">The sequence shown here is derived from an EMBL/GenBank/DDBJ whole genome shotgun (WGS) entry which is preliminary data.</text>
</comment>
<dbReference type="Gene3D" id="3.40.605.10">
    <property type="entry name" value="Aldehyde Dehydrogenase, Chain A, domain 1"/>
    <property type="match status" value="1"/>
</dbReference>
<dbReference type="InterPro" id="IPR016162">
    <property type="entry name" value="Ald_DH_N"/>
</dbReference>
<accession>A0A640K8P8</accession>
<feature type="compositionally biased region" description="Low complexity" evidence="1">
    <location>
        <begin position="426"/>
        <end position="440"/>
    </location>
</feature>
<dbReference type="InterPro" id="IPR016161">
    <property type="entry name" value="Ald_DH/histidinol_DH"/>
</dbReference>
<dbReference type="VEuPathDB" id="TriTrypDB:LtaPh_0205500"/>
<dbReference type="AlphaFoldDB" id="A0A640K8P8"/>
<dbReference type="PANTHER" id="PTHR11063">
    <property type="entry name" value="GLUTAMATE SEMIALDEHYDE DEHYDROGENASE"/>
    <property type="match status" value="1"/>
</dbReference>
<dbReference type="Proteomes" id="UP000419144">
    <property type="component" value="Unassembled WGS sequence"/>
</dbReference>
<evidence type="ECO:0000256" key="1">
    <source>
        <dbReference type="SAM" id="MobiDB-lite"/>
    </source>
</evidence>
<evidence type="ECO:0000313" key="2">
    <source>
        <dbReference type="EMBL" id="GET85495.1"/>
    </source>
</evidence>